<dbReference type="Gene3D" id="3.90.550.10">
    <property type="entry name" value="Spore Coat Polysaccharide Biosynthesis Protein SpsA, Chain A"/>
    <property type="match status" value="1"/>
</dbReference>
<dbReference type="Pfam" id="PF01501">
    <property type="entry name" value="Glyco_transf_8"/>
    <property type="match status" value="1"/>
</dbReference>
<sequence>MRWGYDYLPLPNNSSRRRPSCWLLGCLIAIFPANLIVLWWLRSPPDLLDTFRPLNSIPPVRSDIFAGNSSDPASLDIPGQDERAVVSTLYSESFTSAVLTLGRSLQNAKIAARCILLYIPERLSSQTLCQLSEIGWELRPIERIPLPNGGKGVHPRFRDQYSKLRVWSLDEIGIKSVIYLDGDMLVRQNFDELWGLPFEFAAVSDVYGDSRGFALSFNAGMMFLHTSSSIFSDMLNKIETAEYRRLDAEQGFLNSYFASQVVRLPHTYNANLVIKQRNPFLWGAIEEDMRIVHYTMMKPFISDERSRAIGIWEEELKHWDIVWQNVSSELMTMVGEC</sequence>
<keyword evidence="1" id="KW-1133">Transmembrane helix</keyword>
<dbReference type="PANTHER" id="PTHR11183">
    <property type="entry name" value="GLYCOGENIN SUBFAMILY MEMBER"/>
    <property type="match status" value="1"/>
</dbReference>
<dbReference type="AlphaFoldDB" id="A0A9Q5HRH3"/>
<protein>
    <submittedName>
        <fullName evidence="2">Nucleotide-diphospho-sugar transferase</fullName>
    </submittedName>
</protein>
<name>A0A9Q5HRH3_SANBA</name>
<reference evidence="2" key="1">
    <citation type="submission" date="2016-06" db="EMBL/GenBank/DDBJ databases">
        <title>Draft Genome sequence of the fungus Inonotus baumii.</title>
        <authorList>
            <person name="Zhu H."/>
            <person name="Lin W."/>
        </authorList>
    </citation>
    <scope>NUCLEOTIDE SEQUENCE</scope>
    <source>
        <strain evidence="2">821</strain>
    </source>
</reference>
<feature type="transmembrane region" description="Helical" evidence="1">
    <location>
        <begin position="21"/>
        <end position="41"/>
    </location>
</feature>
<dbReference type="SUPFAM" id="SSF53448">
    <property type="entry name" value="Nucleotide-diphospho-sugar transferases"/>
    <property type="match status" value="1"/>
</dbReference>
<dbReference type="InterPro" id="IPR002495">
    <property type="entry name" value="Glyco_trans_8"/>
</dbReference>
<dbReference type="EMBL" id="LNZH02000215">
    <property type="protein sequence ID" value="OCB84590.1"/>
    <property type="molecule type" value="Genomic_DNA"/>
</dbReference>
<keyword evidence="2" id="KW-0808">Transferase</keyword>
<dbReference type="Proteomes" id="UP000757232">
    <property type="component" value="Unassembled WGS sequence"/>
</dbReference>
<dbReference type="GO" id="GO:0016757">
    <property type="term" value="F:glycosyltransferase activity"/>
    <property type="evidence" value="ECO:0007669"/>
    <property type="project" value="InterPro"/>
</dbReference>
<gene>
    <name evidence="2" type="ORF">A7U60_g8577</name>
</gene>
<keyword evidence="1" id="KW-0812">Transmembrane</keyword>
<accession>A0A9Q5HRH3</accession>
<comment type="caution">
    <text evidence="2">The sequence shown here is derived from an EMBL/GenBank/DDBJ whole genome shotgun (WGS) entry which is preliminary data.</text>
</comment>
<dbReference type="InterPro" id="IPR050587">
    <property type="entry name" value="GNT1/Glycosyltrans_8"/>
</dbReference>
<dbReference type="InterPro" id="IPR029044">
    <property type="entry name" value="Nucleotide-diphossugar_trans"/>
</dbReference>
<organism evidence="2 3">
    <name type="scientific">Sanghuangporus baumii</name>
    <name type="common">Phellinus baumii</name>
    <dbReference type="NCBI Taxonomy" id="108892"/>
    <lineage>
        <taxon>Eukaryota</taxon>
        <taxon>Fungi</taxon>
        <taxon>Dikarya</taxon>
        <taxon>Basidiomycota</taxon>
        <taxon>Agaricomycotina</taxon>
        <taxon>Agaricomycetes</taxon>
        <taxon>Hymenochaetales</taxon>
        <taxon>Hymenochaetaceae</taxon>
        <taxon>Sanghuangporus</taxon>
    </lineage>
</organism>
<evidence type="ECO:0000256" key="1">
    <source>
        <dbReference type="SAM" id="Phobius"/>
    </source>
</evidence>
<evidence type="ECO:0000313" key="2">
    <source>
        <dbReference type="EMBL" id="OCB84590.1"/>
    </source>
</evidence>
<evidence type="ECO:0000313" key="3">
    <source>
        <dbReference type="Proteomes" id="UP000757232"/>
    </source>
</evidence>
<keyword evidence="1" id="KW-0472">Membrane</keyword>
<dbReference type="OrthoDB" id="2014201at2759"/>
<keyword evidence="3" id="KW-1185">Reference proteome</keyword>
<proteinExistence type="predicted"/>